<keyword evidence="2" id="KW-0812">Transmembrane</keyword>
<protein>
    <submittedName>
        <fullName evidence="3">Uncharacterized protein</fullName>
    </submittedName>
</protein>
<dbReference type="HOGENOM" id="CLU_035509_15_1_1"/>
<name>A0A0C9TKB9_PAXIN</name>
<feature type="transmembrane region" description="Helical" evidence="2">
    <location>
        <begin position="246"/>
        <end position="267"/>
    </location>
</feature>
<evidence type="ECO:0000256" key="2">
    <source>
        <dbReference type="SAM" id="Phobius"/>
    </source>
</evidence>
<sequence>MSSEIQSILTSVQLNDYASGMAIVTFNRTTSRTLTVAVATAVGYDFILTFINEITTLQLPPLTVIISKEETLVLGIYVVHCSAYYEMSPFPIPYFLPDSKSTLITGPLCGEFECNGRRIPWQYHDTWASDNVCVYPFTKKLQSLMLIGKVILAILLVIYIPTLVLSITSAAYLTAQKFYVAVLAVADVKACVVGINNVPHVMTYGKVARLVIGTLLCILAVAKFVRQSLEMHKALKQWRSDRYMKLFVRESILYFIANLIFNIAIYLSISETLFIIMVINSCVFPFVLAPRFVLSVRDLYSHAVGEHVDTGFGAVSHVNTILFANPGDMPAGDTETARGEGSSEGAQIRSDDRGTGLGEEADGACA</sequence>
<keyword evidence="4" id="KW-1185">Reference proteome</keyword>
<reference evidence="3 4" key="1">
    <citation type="submission" date="2014-06" db="EMBL/GenBank/DDBJ databases">
        <authorList>
            <consortium name="DOE Joint Genome Institute"/>
            <person name="Kuo A."/>
            <person name="Kohler A."/>
            <person name="Nagy L.G."/>
            <person name="Floudas D."/>
            <person name="Copeland A."/>
            <person name="Barry K.W."/>
            <person name="Cichocki N."/>
            <person name="Veneault-Fourrey C."/>
            <person name="LaButti K."/>
            <person name="Lindquist E.A."/>
            <person name="Lipzen A."/>
            <person name="Lundell T."/>
            <person name="Morin E."/>
            <person name="Murat C."/>
            <person name="Sun H."/>
            <person name="Tunlid A."/>
            <person name="Henrissat B."/>
            <person name="Grigoriev I.V."/>
            <person name="Hibbett D.S."/>
            <person name="Martin F."/>
            <person name="Nordberg H.P."/>
            <person name="Cantor M.N."/>
            <person name="Hua S.X."/>
        </authorList>
    </citation>
    <scope>NUCLEOTIDE SEQUENCE [LARGE SCALE GENOMIC DNA]</scope>
    <source>
        <strain evidence="3 4">ATCC 200175</strain>
    </source>
</reference>
<accession>A0A0C9TKB9</accession>
<reference evidence="4" key="2">
    <citation type="submission" date="2015-01" db="EMBL/GenBank/DDBJ databases">
        <title>Evolutionary Origins and Diversification of the Mycorrhizal Mutualists.</title>
        <authorList>
            <consortium name="DOE Joint Genome Institute"/>
            <consortium name="Mycorrhizal Genomics Consortium"/>
            <person name="Kohler A."/>
            <person name="Kuo A."/>
            <person name="Nagy L.G."/>
            <person name="Floudas D."/>
            <person name="Copeland A."/>
            <person name="Barry K.W."/>
            <person name="Cichocki N."/>
            <person name="Veneault-Fourrey C."/>
            <person name="LaButti K."/>
            <person name="Lindquist E.A."/>
            <person name="Lipzen A."/>
            <person name="Lundell T."/>
            <person name="Morin E."/>
            <person name="Murat C."/>
            <person name="Riley R."/>
            <person name="Ohm R."/>
            <person name="Sun H."/>
            <person name="Tunlid A."/>
            <person name="Henrissat B."/>
            <person name="Grigoriev I.V."/>
            <person name="Hibbett D.S."/>
            <person name="Martin F."/>
        </authorList>
    </citation>
    <scope>NUCLEOTIDE SEQUENCE [LARGE SCALE GENOMIC DNA]</scope>
    <source>
        <strain evidence="4">ATCC 200175</strain>
    </source>
</reference>
<dbReference type="EMBL" id="KN819657">
    <property type="protein sequence ID" value="KIJ08287.1"/>
    <property type="molecule type" value="Genomic_DNA"/>
</dbReference>
<dbReference type="AlphaFoldDB" id="A0A0C9TKB9"/>
<evidence type="ECO:0000313" key="3">
    <source>
        <dbReference type="EMBL" id="KIJ08287.1"/>
    </source>
</evidence>
<evidence type="ECO:0000313" key="4">
    <source>
        <dbReference type="Proteomes" id="UP000053647"/>
    </source>
</evidence>
<keyword evidence="2" id="KW-0472">Membrane</keyword>
<proteinExistence type="predicted"/>
<feature type="transmembrane region" description="Helical" evidence="2">
    <location>
        <begin position="150"/>
        <end position="173"/>
    </location>
</feature>
<feature type="transmembrane region" description="Helical" evidence="2">
    <location>
        <begin position="273"/>
        <end position="294"/>
    </location>
</feature>
<evidence type="ECO:0000256" key="1">
    <source>
        <dbReference type="SAM" id="MobiDB-lite"/>
    </source>
</evidence>
<feature type="transmembrane region" description="Helical" evidence="2">
    <location>
        <begin position="207"/>
        <end position="225"/>
    </location>
</feature>
<keyword evidence="2" id="KW-1133">Transmembrane helix</keyword>
<dbReference type="Proteomes" id="UP000053647">
    <property type="component" value="Unassembled WGS sequence"/>
</dbReference>
<dbReference type="OrthoDB" id="2621342at2759"/>
<feature type="region of interest" description="Disordered" evidence="1">
    <location>
        <begin position="327"/>
        <end position="366"/>
    </location>
</feature>
<organism evidence="3 4">
    <name type="scientific">Paxillus involutus ATCC 200175</name>
    <dbReference type="NCBI Taxonomy" id="664439"/>
    <lineage>
        <taxon>Eukaryota</taxon>
        <taxon>Fungi</taxon>
        <taxon>Dikarya</taxon>
        <taxon>Basidiomycota</taxon>
        <taxon>Agaricomycotina</taxon>
        <taxon>Agaricomycetes</taxon>
        <taxon>Agaricomycetidae</taxon>
        <taxon>Boletales</taxon>
        <taxon>Paxilineae</taxon>
        <taxon>Paxillaceae</taxon>
        <taxon>Paxillus</taxon>
    </lineage>
</organism>
<gene>
    <name evidence="3" type="ORF">PAXINDRAFT_18572</name>
</gene>